<sequence>MSSGSVHTERNFEKENLDRLAVVYSIENPRIHGQRSSRKCEAADEIQNEDAVMLPLLQACSSFKLKPISYASRITVSSALDVNSPPRTK</sequence>
<comment type="caution">
    <text evidence="1">The sequence shown here is derived from an EMBL/GenBank/DDBJ whole genome shotgun (WGS) entry which is preliminary data.</text>
</comment>
<name>A0A8T3C3Q6_DENNO</name>
<dbReference type="EMBL" id="JAGYWB010000003">
    <property type="protein sequence ID" value="KAI0527564.1"/>
    <property type="molecule type" value="Genomic_DNA"/>
</dbReference>
<gene>
    <name evidence="1" type="ORF">KFK09_003168</name>
</gene>
<accession>A0A8T3C3Q6</accession>
<proteinExistence type="predicted"/>
<evidence type="ECO:0000313" key="1">
    <source>
        <dbReference type="EMBL" id="KAI0527564.1"/>
    </source>
</evidence>
<dbReference type="AlphaFoldDB" id="A0A8T3C3Q6"/>
<organism evidence="1 2">
    <name type="scientific">Dendrobium nobile</name>
    <name type="common">Orchid</name>
    <dbReference type="NCBI Taxonomy" id="94219"/>
    <lineage>
        <taxon>Eukaryota</taxon>
        <taxon>Viridiplantae</taxon>
        <taxon>Streptophyta</taxon>
        <taxon>Embryophyta</taxon>
        <taxon>Tracheophyta</taxon>
        <taxon>Spermatophyta</taxon>
        <taxon>Magnoliopsida</taxon>
        <taxon>Liliopsida</taxon>
        <taxon>Asparagales</taxon>
        <taxon>Orchidaceae</taxon>
        <taxon>Epidendroideae</taxon>
        <taxon>Malaxideae</taxon>
        <taxon>Dendrobiinae</taxon>
        <taxon>Dendrobium</taxon>
    </lineage>
</organism>
<keyword evidence="2" id="KW-1185">Reference proteome</keyword>
<protein>
    <submittedName>
        <fullName evidence="1">Uncharacterized protein</fullName>
    </submittedName>
</protein>
<dbReference type="Proteomes" id="UP000829196">
    <property type="component" value="Unassembled WGS sequence"/>
</dbReference>
<reference evidence="1" key="1">
    <citation type="journal article" date="2022" name="Front. Genet.">
        <title>Chromosome-Scale Assembly of the Dendrobium nobile Genome Provides Insights Into the Molecular Mechanism of the Biosynthesis of the Medicinal Active Ingredient of Dendrobium.</title>
        <authorList>
            <person name="Xu Q."/>
            <person name="Niu S.-C."/>
            <person name="Li K.-L."/>
            <person name="Zheng P.-J."/>
            <person name="Zhang X.-J."/>
            <person name="Jia Y."/>
            <person name="Liu Y."/>
            <person name="Niu Y.-X."/>
            <person name="Yu L.-H."/>
            <person name="Chen D.-F."/>
            <person name="Zhang G.-Q."/>
        </authorList>
    </citation>
    <scope>NUCLEOTIDE SEQUENCE</scope>
    <source>
        <tissue evidence="1">Leaf</tissue>
    </source>
</reference>
<evidence type="ECO:0000313" key="2">
    <source>
        <dbReference type="Proteomes" id="UP000829196"/>
    </source>
</evidence>